<keyword evidence="1" id="KW-0732">Signal</keyword>
<dbReference type="PROSITE" id="PS52045">
    <property type="entry name" value="NEPROSIN_PEP_CD"/>
    <property type="match status" value="1"/>
</dbReference>
<evidence type="ECO:0000313" key="4">
    <source>
        <dbReference type="RefSeq" id="XP_071936252.1"/>
    </source>
</evidence>
<accession>A0ABM4WWU9</accession>
<evidence type="ECO:0000259" key="2">
    <source>
        <dbReference type="PROSITE" id="PS52045"/>
    </source>
</evidence>
<feature type="signal peptide" evidence="1">
    <location>
        <begin position="1"/>
        <end position="28"/>
    </location>
</feature>
<evidence type="ECO:0000313" key="3">
    <source>
        <dbReference type="Proteomes" id="UP001652660"/>
    </source>
</evidence>
<evidence type="ECO:0000256" key="1">
    <source>
        <dbReference type="SAM" id="SignalP"/>
    </source>
</evidence>
<gene>
    <name evidence="4" type="primary">LOC140036928</name>
</gene>
<protein>
    <submittedName>
        <fullName evidence="4">Protein neprosin-like</fullName>
    </submittedName>
</protein>
<dbReference type="Proteomes" id="UP001652660">
    <property type="component" value="Chromosome 2e"/>
</dbReference>
<dbReference type="Pfam" id="PF03080">
    <property type="entry name" value="Neprosin"/>
    <property type="match status" value="1"/>
</dbReference>
<dbReference type="PANTHER" id="PTHR31589:SF111">
    <property type="entry name" value="NEPROSIN DOMAIN-CONTAINING PROTEIN"/>
    <property type="match status" value="1"/>
</dbReference>
<dbReference type="InterPro" id="IPR025521">
    <property type="entry name" value="Neprosin_propep"/>
</dbReference>
<dbReference type="InterPro" id="IPR004314">
    <property type="entry name" value="Neprosin"/>
</dbReference>
<keyword evidence="3" id="KW-1185">Reference proteome</keyword>
<reference evidence="4" key="1">
    <citation type="submission" date="2025-08" db="UniProtKB">
        <authorList>
            <consortium name="RefSeq"/>
        </authorList>
    </citation>
    <scope>IDENTIFICATION</scope>
    <source>
        <tissue evidence="4">Leaves</tissue>
    </source>
</reference>
<dbReference type="RefSeq" id="XP_071936252.1">
    <property type="nucleotide sequence ID" value="XM_072080151.1"/>
</dbReference>
<feature type="chain" id="PRO_5045986219" evidence="1">
    <location>
        <begin position="29"/>
        <end position="417"/>
    </location>
</feature>
<dbReference type="InterPro" id="IPR053168">
    <property type="entry name" value="Glutamic_endopeptidase"/>
</dbReference>
<dbReference type="Pfam" id="PF14365">
    <property type="entry name" value="Neprosin_AP"/>
    <property type="match status" value="1"/>
</dbReference>
<proteinExistence type="predicted"/>
<dbReference type="Gene3D" id="3.90.1320.10">
    <property type="entry name" value="Outer-capsid protein sigma 3, large lobe"/>
    <property type="match status" value="1"/>
</dbReference>
<dbReference type="PANTHER" id="PTHR31589">
    <property type="entry name" value="PROTEIN, PUTATIVE (DUF239)-RELATED-RELATED"/>
    <property type="match status" value="1"/>
</dbReference>
<dbReference type="GeneID" id="140036928"/>
<organism evidence="3 4">
    <name type="scientific">Coffea arabica</name>
    <name type="common">Arabian coffee</name>
    <dbReference type="NCBI Taxonomy" id="13443"/>
    <lineage>
        <taxon>Eukaryota</taxon>
        <taxon>Viridiplantae</taxon>
        <taxon>Streptophyta</taxon>
        <taxon>Embryophyta</taxon>
        <taxon>Tracheophyta</taxon>
        <taxon>Spermatophyta</taxon>
        <taxon>Magnoliopsida</taxon>
        <taxon>eudicotyledons</taxon>
        <taxon>Gunneridae</taxon>
        <taxon>Pentapetalae</taxon>
        <taxon>asterids</taxon>
        <taxon>lamiids</taxon>
        <taxon>Gentianales</taxon>
        <taxon>Rubiaceae</taxon>
        <taxon>Ixoroideae</taxon>
        <taxon>Gardenieae complex</taxon>
        <taxon>Bertiereae - Coffeeae clade</taxon>
        <taxon>Coffeeae</taxon>
        <taxon>Coffea</taxon>
    </lineage>
</organism>
<name>A0ABM4WWU9_COFAR</name>
<sequence length="417" mass="47519">MDFLFSNMHIFFWKQLYCFMLLLMMSMASQKLEVKRILSESRRNPVKSIKSPDGDIIDCIHIAHQPAFDHLLLKNHTIQMAPNYHPEILLDKSKMSNFELQRKHHTRPIAQLWQLNGKCPKGTIPIRRTKKDDFLRARSILRLPTGRLPRFRFRWRPRTAPVKNSATYEYAYAFVQSKEYLGTKATINLWQPQIDDEDQGGSSLSGVGVVGGPSTRELNSIEAGWIVNPERFGDNRTRLYTYWTSDGYQSTGCYNLFCSGFVQTSNEIALGASLSPTSVYNGSQYNISILIWKDPDQTVWWLQYQNKTIGYWPTSLFKYLVHNASAIIWGGVVSNGKGDGLNTTTQMGSGHFPEEGYQRASYFRNLQILNGSNTVVPPDMITTVSNQPNCYGILLGNNTDWGDYFYYGGPGKNPKCP</sequence>
<feature type="domain" description="Neprosin PEP catalytic" evidence="2">
    <location>
        <begin position="162"/>
        <end position="417"/>
    </location>
</feature>